<sequence length="196" mass="21947">MLGYESGRPTPQFSGLPWHLEDPVTDALPELIAYDADSDLLPAAVEVYIRTWNHPWVSSLEFFLRYARKPGFVGRVAAVRGQVVGMGFGHRSLPGDWWHDRVAQEVGPSPALHEAWVLVELAVLPEWRGAGVGALLLRELTAAQPCPRMLLSTGSRNTGAQRFYTREGWNYVHPGMVFSPGQEPYVIMGRERPDKR</sequence>
<gene>
    <name evidence="2" type="ORF">HNR42_001368</name>
</gene>
<dbReference type="EMBL" id="JACHHG010000004">
    <property type="protein sequence ID" value="MBB6097945.1"/>
    <property type="molecule type" value="Genomic_DNA"/>
</dbReference>
<evidence type="ECO:0000313" key="2">
    <source>
        <dbReference type="EMBL" id="MBB6097945.1"/>
    </source>
</evidence>
<comment type="caution">
    <text evidence="2">The sequence shown here is derived from an EMBL/GenBank/DDBJ whole genome shotgun (WGS) entry which is preliminary data.</text>
</comment>
<proteinExistence type="predicted"/>
<accession>A0A841I1Y0</accession>
<dbReference type="Gene3D" id="3.40.630.30">
    <property type="match status" value="1"/>
</dbReference>
<organism evidence="2 3">
    <name type="scientific">Deinobacterium chartae</name>
    <dbReference type="NCBI Taxonomy" id="521158"/>
    <lineage>
        <taxon>Bacteria</taxon>
        <taxon>Thermotogati</taxon>
        <taxon>Deinococcota</taxon>
        <taxon>Deinococci</taxon>
        <taxon>Deinococcales</taxon>
        <taxon>Deinococcaceae</taxon>
        <taxon>Deinobacterium</taxon>
    </lineage>
</organism>
<dbReference type="InterPro" id="IPR050276">
    <property type="entry name" value="MshD_Acetyltransferase"/>
</dbReference>
<dbReference type="PROSITE" id="PS51186">
    <property type="entry name" value="GNAT"/>
    <property type="match status" value="1"/>
</dbReference>
<dbReference type="Pfam" id="PF13508">
    <property type="entry name" value="Acetyltransf_7"/>
    <property type="match status" value="1"/>
</dbReference>
<feature type="domain" description="N-acetyltransferase" evidence="1">
    <location>
        <begin position="31"/>
        <end position="193"/>
    </location>
</feature>
<reference evidence="2 3" key="1">
    <citation type="submission" date="2020-08" db="EMBL/GenBank/DDBJ databases">
        <title>Genomic Encyclopedia of Type Strains, Phase IV (KMG-IV): sequencing the most valuable type-strain genomes for metagenomic binning, comparative biology and taxonomic classification.</title>
        <authorList>
            <person name="Goeker M."/>
        </authorList>
    </citation>
    <scope>NUCLEOTIDE SEQUENCE [LARGE SCALE GENOMIC DNA]</scope>
    <source>
        <strain evidence="2 3">DSM 21458</strain>
    </source>
</reference>
<dbReference type="CDD" id="cd04301">
    <property type="entry name" value="NAT_SF"/>
    <property type="match status" value="1"/>
</dbReference>
<keyword evidence="3" id="KW-1185">Reference proteome</keyword>
<dbReference type="GO" id="GO:0016747">
    <property type="term" value="F:acyltransferase activity, transferring groups other than amino-acyl groups"/>
    <property type="evidence" value="ECO:0007669"/>
    <property type="project" value="InterPro"/>
</dbReference>
<evidence type="ECO:0000259" key="1">
    <source>
        <dbReference type="PROSITE" id="PS51186"/>
    </source>
</evidence>
<name>A0A841I1Y0_9DEIO</name>
<dbReference type="AlphaFoldDB" id="A0A841I1Y0"/>
<protein>
    <submittedName>
        <fullName evidence="2">GNAT superfamily N-acetyltransferase</fullName>
    </submittedName>
</protein>
<dbReference type="SUPFAM" id="SSF55729">
    <property type="entry name" value="Acyl-CoA N-acyltransferases (Nat)"/>
    <property type="match status" value="1"/>
</dbReference>
<keyword evidence="2" id="KW-0808">Transferase</keyword>
<dbReference type="PANTHER" id="PTHR43617">
    <property type="entry name" value="L-AMINO ACID N-ACETYLTRANSFERASE"/>
    <property type="match status" value="1"/>
</dbReference>
<dbReference type="InterPro" id="IPR016181">
    <property type="entry name" value="Acyl_CoA_acyltransferase"/>
</dbReference>
<dbReference type="Proteomes" id="UP000569951">
    <property type="component" value="Unassembled WGS sequence"/>
</dbReference>
<dbReference type="InterPro" id="IPR000182">
    <property type="entry name" value="GNAT_dom"/>
</dbReference>
<dbReference type="RefSeq" id="WP_183985876.1">
    <property type="nucleotide sequence ID" value="NZ_JACHHG010000004.1"/>
</dbReference>
<evidence type="ECO:0000313" key="3">
    <source>
        <dbReference type="Proteomes" id="UP000569951"/>
    </source>
</evidence>